<accession>A0AAF0BGI8</accession>
<feature type="compositionally biased region" description="Low complexity" evidence="7">
    <location>
        <begin position="260"/>
        <end position="274"/>
    </location>
</feature>
<dbReference type="Gene3D" id="2.40.10.340">
    <property type="entry name" value="Rod shape-determining protein MreC, domain 1"/>
    <property type="match status" value="1"/>
</dbReference>
<dbReference type="InterPro" id="IPR042175">
    <property type="entry name" value="Cell/Rod_MreC_2"/>
</dbReference>
<proteinExistence type="inferred from homology"/>
<evidence type="ECO:0000256" key="3">
    <source>
        <dbReference type="ARBA" id="ARBA00022960"/>
    </source>
</evidence>
<comment type="similarity">
    <text evidence="1 5">Belongs to the MreC family.</text>
</comment>
<dbReference type="NCBIfam" id="TIGR00219">
    <property type="entry name" value="mreC"/>
    <property type="match status" value="1"/>
</dbReference>
<dbReference type="PANTHER" id="PTHR34138">
    <property type="entry name" value="CELL SHAPE-DETERMINING PROTEIN MREC"/>
    <property type="match status" value="1"/>
</dbReference>
<comment type="function">
    <text evidence="5">Involved in formation and maintenance of cell shape.</text>
</comment>
<reference evidence="9" key="1">
    <citation type="submission" date="2023-01" db="EMBL/GenBank/DDBJ databases">
        <title>The genome sequence of Kordiimonadaceae bacterium 6D33.</title>
        <authorList>
            <person name="Liu Y."/>
        </authorList>
    </citation>
    <scope>NUCLEOTIDE SEQUENCE</scope>
    <source>
        <strain evidence="9">6D33</strain>
    </source>
</reference>
<organism evidence="9 10">
    <name type="scientific">Gimibacter soli</name>
    <dbReference type="NCBI Taxonomy" id="3024400"/>
    <lineage>
        <taxon>Bacteria</taxon>
        <taxon>Pseudomonadati</taxon>
        <taxon>Pseudomonadota</taxon>
        <taxon>Alphaproteobacteria</taxon>
        <taxon>Kordiimonadales</taxon>
        <taxon>Temperatibacteraceae</taxon>
        <taxon>Gimibacter</taxon>
    </lineage>
</organism>
<evidence type="ECO:0000313" key="9">
    <source>
        <dbReference type="EMBL" id="WCL53548.1"/>
    </source>
</evidence>
<gene>
    <name evidence="9" type="primary">mreC</name>
    <name evidence="9" type="ORF">PH603_13495</name>
</gene>
<keyword evidence="6" id="KW-0175">Coiled coil</keyword>
<keyword evidence="10" id="KW-1185">Reference proteome</keyword>
<dbReference type="GO" id="GO:0008360">
    <property type="term" value="P:regulation of cell shape"/>
    <property type="evidence" value="ECO:0007669"/>
    <property type="project" value="UniProtKB-KW"/>
</dbReference>
<name>A0AAF0BGI8_9PROT</name>
<feature type="domain" description="Rod shape-determining protein MreC beta-barrel core" evidence="8">
    <location>
        <begin position="106"/>
        <end position="245"/>
    </location>
</feature>
<dbReference type="Proteomes" id="UP001217500">
    <property type="component" value="Chromosome"/>
</dbReference>
<dbReference type="AlphaFoldDB" id="A0AAF0BGI8"/>
<evidence type="ECO:0000256" key="4">
    <source>
        <dbReference type="ARBA" id="ARBA00032089"/>
    </source>
</evidence>
<evidence type="ECO:0000256" key="2">
    <source>
        <dbReference type="ARBA" id="ARBA00013855"/>
    </source>
</evidence>
<dbReference type="Pfam" id="PF04085">
    <property type="entry name" value="MreC"/>
    <property type="match status" value="1"/>
</dbReference>
<feature type="coiled-coil region" evidence="6">
    <location>
        <begin position="63"/>
        <end position="90"/>
    </location>
</feature>
<dbReference type="PIRSF" id="PIRSF038471">
    <property type="entry name" value="MreC"/>
    <property type="match status" value="1"/>
</dbReference>
<dbReference type="InterPro" id="IPR042177">
    <property type="entry name" value="Cell/Rod_1"/>
</dbReference>
<dbReference type="InterPro" id="IPR055342">
    <property type="entry name" value="MreC_beta-barrel_core"/>
</dbReference>
<dbReference type="InterPro" id="IPR007221">
    <property type="entry name" value="MreC"/>
</dbReference>
<sequence length="274" mass="29495">MGLSVSLLVLDASGLGIPVRIRAMASDIVAPLLDILERPIRGTQAGLERLAGVSDIYLENEKLRKENEMMREWRDAALKLTRENDELRDLLDAPGRTVPTVATGRVIGVGGGAFERNVVLNVGTGDGVALNLPVVDATGVVGRTIQVGRLSSRVLLVTDINSRIPVRLEDSGALAIIEGQNSRELRLNYVPMGTEIKVGSRVLTSGHGGIFPPDLPIGRIVEVREDAVIVEPESLLDRLDFVKVLAYVPLTPETEPEPLVPLEKAPATEPEATE</sequence>
<keyword evidence="3 5" id="KW-0133">Cell shape</keyword>
<evidence type="ECO:0000256" key="6">
    <source>
        <dbReference type="SAM" id="Coils"/>
    </source>
</evidence>
<evidence type="ECO:0000259" key="8">
    <source>
        <dbReference type="Pfam" id="PF04085"/>
    </source>
</evidence>
<dbReference type="PANTHER" id="PTHR34138:SF1">
    <property type="entry name" value="CELL SHAPE-DETERMINING PROTEIN MREC"/>
    <property type="match status" value="1"/>
</dbReference>
<dbReference type="Gene3D" id="2.40.10.350">
    <property type="entry name" value="Rod shape-determining protein MreC, domain 2"/>
    <property type="match status" value="1"/>
</dbReference>
<evidence type="ECO:0000313" key="10">
    <source>
        <dbReference type="Proteomes" id="UP001217500"/>
    </source>
</evidence>
<dbReference type="EMBL" id="CP116805">
    <property type="protein sequence ID" value="WCL53548.1"/>
    <property type="molecule type" value="Genomic_DNA"/>
</dbReference>
<protein>
    <recommendedName>
        <fullName evidence="2 5">Cell shape-determining protein MreC</fullName>
    </recommendedName>
    <alternativeName>
        <fullName evidence="4 5">Cell shape protein MreC</fullName>
    </alternativeName>
</protein>
<dbReference type="KEGG" id="gso:PH603_13495"/>
<feature type="region of interest" description="Disordered" evidence="7">
    <location>
        <begin position="255"/>
        <end position="274"/>
    </location>
</feature>
<evidence type="ECO:0000256" key="7">
    <source>
        <dbReference type="SAM" id="MobiDB-lite"/>
    </source>
</evidence>
<evidence type="ECO:0000256" key="1">
    <source>
        <dbReference type="ARBA" id="ARBA00009369"/>
    </source>
</evidence>
<dbReference type="GO" id="GO:0005886">
    <property type="term" value="C:plasma membrane"/>
    <property type="evidence" value="ECO:0007669"/>
    <property type="project" value="TreeGrafter"/>
</dbReference>
<evidence type="ECO:0000256" key="5">
    <source>
        <dbReference type="PIRNR" id="PIRNR038471"/>
    </source>
</evidence>
<dbReference type="RefSeq" id="WP_289503060.1">
    <property type="nucleotide sequence ID" value="NZ_CP116805.1"/>
</dbReference>